<dbReference type="InterPro" id="IPR012423">
    <property type="entry name" value="Eaf7/MRGBP"/>
</dbReference>
<dbReference type="GO" id="GO:0043189">
    <property type="term" value="C:H4/H2A histone acetyltransferase complex"/>
    <property type="evidence" value="ECO:0007669"/>
    <property type="project" value="InterPro"/>
</dbReference>
<evidence type="ECO:0000313" key="3">
    <source>
        <dbReference type="Proteomes" id="UP000816034"/>
    </source>
</evidence>
<sequence>MTKSSSNRIKRRASKSKSEKSNSDWCKDPNVEIVMLESMEQVIPIDFVKPFSVLNIHVALKEEAQVEIPIEQIENRLNELYNYQILETHRHCVDEESSEDFVLPKDIIDEFETRDDEGSGKKTTTRSSPRPKKRK</sequence>
<dbReference type="GO" id="GO:0006355">
    <property type="term" value="P:regulation of DNA-templated transcription"/>
    <property type="evidence" value="ECO:0007669"/>
    <property type="project" value="InterPro"/>
</dbReference>
<dbReference type="RefSeq" id="XP_044554975.1">
    <property type="nucleotide sequence ID" value="XM_044699869.1"/>
</dbReference>
<reference evidence="2 3" key="1">
    <citation type="journal article" date="2018" name="BMC Genomics">
        <title>The genome of Naegleria lovaniensis, the basis for a comparative approach to unravel pathogenicity factors of the human pathogenic amoeba N. fowleri.</title>
        <authorList>
            <person name="Liechti N."/>
            <person name="Schurch N."/>
            <person name="Bruggmann R."/>
            <person name="Wittwer M."/>
        </authorList>
    </citation>
    <scope>NUCLEOTIDE SEQUENCE [LARGE SCALE GENOMIC DNA]</scope>
    <source>
        <strain evidence="2 3">ATCC 30569</strain>
    </source>
</reference>
<dbReference type="Proteomes" id="UP000816034">
    <property type="component" value="Unassembled WGS sequence"/>
</dbReference>
<gene>
    <name evidence="2" type="ORF">C9374_009658</name>
</gene>
<dbReference type="Pfam" id="PF07904">
    <property type="entry name" value="Eaf7"/>
    <property type="match status" value="1"/>
</dbReference>
<accession>A0AA88KR79</accession>
<organism evidence="2 3">
    <name type="scientific">Naegleria lovaniensis</name>
    <name type="common">Amoeba</name>
    <dbReference type="NCBI Taxonomy" id="51637"/>
    <lineage>
        <taxon>Eukaryota</taxon>
        <taxon>Discoba</taxon>
        <taxon>Heterolobosea</taxon>
        <taxon>Tetramitia</taxon>
        <taxon>Eutetramitia</taxon>
        <taxon>Vahlkampfiidae</taxon>
        <taxon>Naegleria</taxon>
    </lineage>
</organism>
<name>A0AA88KR79_NAELO</name>
<proteinExistence type="predicted"/>
<feature type="compositionally biased region" description="Basic and acidic residues" evidence="1">
    <location>
        <begin position="16"/>
        <end position="25"/>
    </location>
</feature>
<feature type="region of interest" description="Disordered" evidence="1">
    <location>
        <begin position="1"/>
        <end position="25"/>
    </location>
</feature>
<comment type="caution">
    <text evidence="2">The sequence shown here is derived from an EMBL/GenBank/DDBJ whole genome shotgun (WGS) entry which is preliminary data.</text>
</comment>
<dbReference type="AlphaFoldDB" id="A0AA88KR79"/>
<dbReference type="GeneID" id="68102112"/>
<protein>
    <submittedName>
        <fullName evidence="2">Uncharacterized protein</fullName>
    </submittedName>
</protein>
<dbReference type="GO" id="GO:0005634">
    <property type="term" value="C:nucleus"/>
    <property type="evidence" value="ECO:0007669"/>
    <property type="project" value="InterPro"/>
</dbReference>
<feature type="region of interest" description="Disordered" evidence="1">
    <location>
        <begin position="112"/>
        <end position="135"/>
    </location>
</feature>
<dbReference type="EMBL" id="PYSW02000003">
    <property type="protein sequence ID" value="KAG2393081.1"/>
    <property type="molecule type" value="Genomic_DNA"/>
</dbReference>
<keyword evidence="3" id="KW-1185">Reference proteome</keyword>
<evidence type="ECO:0000256" key="1">
    <source>
        <dbReference type="SAM" id="MobiDB-lite"/>
    </source>
</evidence>
<evidence type="ECO:0000313" key="2">
    <source>
        <dbReference type="EMBL" id="KAG2393081.1"/>
    </source>
</evidence>